<dbReference type="InterPro" id="IPR029063">
    <property type="entry name" value="SAM-dependent_MTases_sf"/>
</dbReference>
<evidence type="ECO:0000313" key="4">
    <source>
        <dbReference type="Proteomes" id="UP000053890"/>
    </source>
</evidence>
<gene>
    <name evidence="3" type="ORF">RHOBADRAFT_42553</name>
</gene>
<evidence type="ECO:0000256" key="1">
    <source>
        <dbReference type="SAM" id="MobiDB-lite"/>
    </source>
</evidence>
<name>A0A194S6V4_RHOGW</name>
<dbReference type="PANTHER" id="PTHR43591:SF24">
    <property type="entry name" value="2-METHOXY-6-POLYPRENYL-1,4-BENZOQUINOL METHYLASE, MITOCHONDRIAL"/>
    <property type="match status" value="1"/>
</dbReference>
<feature type="region of interest" description="Disordered" evidence="1">
    <location>
        <begin position="402"/>
        <end position="422"/>
    </location>
</feature>
<dbReference type="Gene3D" id="3.40.50.150">
    <property type="entry name" value="Vaccinia Virus protein VP39"/>
    <property type="match status" value="1"/>
</dbReference>
<dbReference type="SUPFAM" id="SSF53335">
    <property type="entry name" value="S-adenosyl-L-methionine-dependent methyltransferases"/>
    <property type="match status" value="1"/>
</dbReference>
<sequence>MAAVAIPQLHPAARDTSSAPARTRSRTGNLLSTGSKLVKRAVRESRFVPTEEFDLGRSTVELLGSSSGGGATSFESPRRSIDTARSEQEPGVQSRDVGELAWYDEHIPTGGLEAQPYAREPQYLLSYSRSSLNWEALVGSLLSATAQGSLAHASSSSSDKAPRHVLDLGCGPTPFWIMAQAIEPGWEKTQFVGLDVAPTSATIPLPASYDERVSFIQHALPERLPFQDDSFDHVRLSFVNLALREQDWQVVCEEALRVLVPGSTLEIVESDHHALRHRPDPSIDSTDPVDLLFADVLADRFVNPRPLTLLPSTLIMSGATTLRSTGRISLSMPAPVNDVSPSPDSASRPAAAHEPLARYVSGRSSTSTAMHTHETAVVLHAYADRWASSSLGLAKAAVGARRRARSVSGRQGSSLQSDTSAAERDMQHDIEAVEDVVHAWADDLRSRANLASLVTSRLGWEPAFDVALAASLETALETSSAGLREVETHRALHEDVFGEPDVELERRWQQMDFARRDAEADLAVVRSRLEHSSEHEDILGGLDFEVFVTNAPVSR</sequence>
<dbReference type="STRING" id="578459.A0A194S6V4"/>
<dbReference type="OMA" id="AMHTHET"/>
<dbReference type="AlphaFoldDB" id="A0A194S6V4"/>
<dbReference type="GO" id="GO:0008168">
    <property type="term" value="F:methyltransferase activity"/>
    <property type="evidence" value="ECO:0007669"/>
    <property type="project" value="TreeGrafter"/>
</dbReference>
<feature type="region of interest" description="Disordered" evidence="1">
    <location>
        <begin position="1"/>
        <end position="32"/>
    </location>
</feature>
<dbReference type="Proteomes" id="UP000053890">
    <property type="component" value="Unassembled WGS sequence"/>
</dbReference>
<feature type="compositionally biased region" description="Polar residues" evidence="1">
    <location>
        <begin position="15"/>
        <end position="32"/>
    </location>
</feature>
<evidence type="ECO:0000259" key="2">
    <source>
        <dbReference type="Pfam" id="PF13649"/>
    </source>
</evidence>
<dbReference type="Pfam" id="PF13649">
    <property type="entry name" value="Methyltransf_25"/>
    <property type="match status" value="1"/>
</dbReference>
<feature type="compositionally biased region" description="Low complexity" evidence="1">
    <location>
        <begin position="340"/>
        <end position="352"/>
    </location>
</feature>
<dbReference type="OrthoDB" id="2013972at2759"/>
<dbReference type="InterPro" id="IPR041698">
    <property type="entry name" value="Methyltransf_25"/>
</dbReference>
<feature type="domain" description="Methyltransferase" evidence="2">
    <location>
        <begin position="165"/>
        <end position="262"/>
    </location>
</feature>
<dbReference type="EMBL" id="KQ474076">
    <property type="protein sequence ID" value="KPV76225.1"/>
    <property type="molecule type" value="Genomic_DNA"/>
</dbReference>
<feature type="region of interest" description="Disordered" evidence="1">
    <location>
        <begin position="333"/>
        <end position="353"/>
    </location>
</feature>
<evidence type="ECO:0000313" key="3">
    <source>
        <dbReference type="EMBL" id="KPV76225.1"/>
    </source>
</evidence>
<protein>
    <recommendedName>
        <fullName evidence="2">Methyltransferase domain-containing protein</fullName>
    </recommendedName>
</protein>
<dbReference type="PANTHER" id="PTHR43591">
    <property type="entry name" value="METHYLTRANSFERASE"/>
    <property type="match status" value="1"/>
</dbReference>
<dbReference type="GeneID" id="28974525"/>
<feature type="compositionally biased region" description="Basic and acidic residues" evidence="1">
    <location>
        <begin position="76"/>
        <end position="88"/>
    </location>
</feature>
<dbReference type="CDD" id="cd02440">
    <property type="entry name" value="AdoMet_MTases"/>
    <property type="match status" value="1"/>
</dbReference>
<organism evidence="3 4">
    <name type="scientific">Rhodotorula graminis (strain WP1)</name>
    <dbReference type="NCBI Taxonomy" id="578459"/>
    <lineage>
        <taxon>Eukaryota</taxon>
        <taxon>Fungi</taxon>
        <taxon>Dikarya</taxon>
        <taxon>Basidiomycota</taxon>
        <taxon>Pucciniomycotina</taxon>
        <taxon>Microbotryomycetes</taxon>
        <taxon>Sporidiobolales</taxon>
        <taxon>Sporidiobolaceae</taxon>
        <taxon>Rhodotorula</taxon>
    </lineage>
</organism>
<feature type="region of interest" description="Disordered" evidence="1">
    <location>
        <begin position="59"/>
        <end position="99"/>
    </location>
</feature>
<proteinExistence type="predicted"/>
<dbReference type="RefSeq" id="XP_018272274.1">
    <property type="nucleotide sequence ID" value="XM_018414077.1"/>
</dbReference>
<keyword evidence="4" id="KW-1185">Reference proteome</keyword>
<reference evidence="3 4" key="1">
    <citation type="journal article" date="2015" name="Front. Microbiol.">
        <title>Genome sequence of the plant growth promoting endophytic yeast Rhodotorula graminis WP1.</title>
        <authorList>
            <person name="Firrincieli A."/>
            <person name="Otillar R."/>
            <person name="Salamov A."/>
            <person name="Schmutz J."/>
            <person name="Khan Z."/>
            <person name="Redman R.S."/>
            <person name="Fleck N.D."/>
            <person name="Lindquist E."/>
            <person name="Grigoriev I.V."/>
            <person name="Doty S.L."/>
        </authorList>
    </citation>
    <scope>NUCLEOTIDE SEQUENCE [LARGE SCALE GENOMIC DNA]</scope>
    <source>
        <strain evidence="3 4">WP1</strain>
    </source>
</reference>
<accession>A0A194S6V4</accession>